<feature type="compositionally biased region" description="Acidic residues" evidence="2">
    <location>
        <begin position="46"/>
        <end position="56"/>
    </location>
</feature>
<feature type="compositionally biased region" description="Basic and acidic residues" evidence="2">
    <location>
        <begin position="199"/>
        <end position="211"/>
    </location>
</feature>
<dbReference type="CDD" id="cd02440">
    <property type="entry name" value="AdoMet_MTases"/>
    <property type="match status" value="1"/>
</dbReference>
<evidence type="ECO:0000313" key="4">
    <source>
        <dbReference type="EMBL" id="ROT41648.1"/>
    </source>
</evidence>
<dbReference type="Gene3D" id="3.40.50.150">
    <property type="entry name" value="Vaccinia Virus protein VP39"/>
    <property type="match status" value="1"/>
</dbReference>
<organism evidence="4 5">
    <name type="scientific">Sodiomyces alkalinus (strain CBS 110278 / VKM F-3762 / F11)</name>
    <name type="common">Alkaliphilic filamentous fungus</name>
    <dbReference type="NCBI Taxonomy" id="1314773"/>
    <lineage>
        <taxon>Eukaryota</taxon>
        <taxon>Fungi</taxon>
        <taxon>Dikarya</taxon>
        <taxon>Ascomycota</taxon>
        <taxon>Pezizomycotina</taxon>
        <taxon>Sordariomycetes</taxon>
        <taxon>Hypocreomycetidae</taxon>
        <taxon>Glomerellales</taxon>
        <taxon>Plectosphaerellaceae</taxon>
        <taxon>Sodiomyces</taxon>
    </lineage>
</organism>
<evidence type="ECO:0000259" key="3">
    <source>
        <dbReference type="Pfam" id="PF08241"/>
    </source>
</evidence>
<accession>A0A3N2Q4Q8</accession>
<dbReference type="STRING" id="1314773.A0A3N2Q4Q8"/>
<dbReference type="GO" id="GO:0008757">
    <property type="term" value="F:S-adenosylmethionine-dependent methyltransferase activity"/>
    <property type="evidence" value="ECO:0007669"/>
    <property type="project" value="InterPro"/>
</dbReference>
<reference evidence="4 5" key="1">
    <citation type="journal article" date="2018" name="Mol. Ecol.">
        <title>The obligate alkalophilic soda-lake fungus Sodiomyces alkalinus has shifted to a protein diet.</title>
        <authorList>
            <person name="Grum-Grzhimaylo A.A."/>
            <person name="Falkoski D.L."/>
            <person name="van den Heuvel J."/>
            <person name="Valero-Jimenez C.A."/>
            <person name="Min B."/>
            <person name="Choi I.G."/>
            <person name="Lipzen A."/>
            <person name="Daum C.G."/>
            <person name="Aanen D.K."/>
            <person name="Tsang A."/>
            <person name="Henrissat B."/>
            <person name="Bilanenko E.N."/>
            <person name="de Vries R.P."/>
            <person name="van Kan J.A.L."/>
            <person name="Grigoriev I.V."/>
            <person name="Debets A.J.M."/>
        </authorList>
    </citation>
    <scope>NUCLEOTIDE SEQUENCE [LARGE SCALE GENOMIC DNA]</scope>
    <source>
        <strain evidence="4 5">F11</strain>
    </source>
</reference>
<dbReference type="GO" id="GO:0032259">
    <property type="term" value="P:methylation"/>
    <property type="evidence" value="ECO:0007669"/>
    <property type="project" value="UniProtKB-KW"/>
</dbReference>
<name>A0A3N2Q4Q8_SODAK</name>
<dbReference type="Proteomes" id="UP000272025">
    <property type="component" value="Unassembled WGS sequence"/>
</dbReference>
<feature type="region of interest" description="Disordered" evidence="2">
    <location>
        <begin position="42"/>
        <end position="61"/>
    </location>
</feature>
<proteinExistence type="inferred from homology"/>
<dbReference type="SUPFAM" id="SSF53335">
    <property type="entry name" value="S-adenosyl-L-methionine-dependent methyltransferases"/>
    <property type="match status" value="1"/>
</dbReference>
<dbReference type="AlphaFoldDB" id="A0A3N2Q4Q8"/>
<keyword evidence="4" id="KW-0808">Transferase</keyword>
<dbReference type="InterPro" id="IPR029063">
    <property type="entry name" value="SAM-dependent_MTases_sf"/>
</dbReference>
<evidence type="ECO:0000256" key="1">
    <source>
        <dbReference type="ARBA" id="ARBA00038158"/>
    </source>
</evidence>
<protein>
    <submittedName>
        <fullName evidence="4">S-adenosyl-L-methionine-dependent methyltransferase</fullName>
    </submittedName>
</protein>
<feature type="region of interest" description="Disordered" evidence="2">
    <location>
        <begin position="185"/>
        <end position="211"/>
    </location>
</feature>
<feature type="compositionally biased region" description="Basic residues" evidence="2">
    <location>
        <begin position="188"/>
        <end position="198"/>
    </location>
</feature>
<dbReference type="PANTHER" id="PTHR43591:SF108">
    <property type="entry name" value="S-ADENOSYL-L-METHIONINE-DEPENDENT METHYLTRANSFERASE"/>
    <property type="match status" value="1"/>
</dbReference>
<dbReference type="PANTHER" id="PTHR43591">
    <property type="entry name" value="METHYLTRANSFERASE"/>
    <property type="match status" value="1"/>
</dbReference>
<dbReference type="EMBL" id="ML119052">
    <property type="protein sequence ID" value="ROT41648.1"/>
    <property type="molecule type" value="Genomic_DNA"/>
</dbReference>
<keyword evidence="5" id="KW-1185">Reference proteome</keyword>
<sequence>MTDTTSANKAYFDKLAADYDSRFEKTIEQLVREIQRRKDLLGVDSAGDDDDSDDDDGPRTGRKQVKLLDYACGTGLISRALAQYTTQCTGIDISENMVAVYNTRAENQGLSEDEMRAYHGNLVDPADPAPAAFEGSRFRDFDVAGVGLGFHHLDDPEYAARQLVARLRPGGVFFVVDFLPHAPVGGQGHRHGHGHGHGHGHEQGAGQEHEAADAIKHHGFSEERVRAIFEAAGAGQCFMFMELGSGVVFHGTRGEGGEPMKRRVFLARGTKA</sequence>
<dbReference type="OrthoDB" id="3647at2759"/>
<keyword evidence="4" id="KW-0489">Methyltransferase</keyword>
<evidence type="ECO:0000256" key="2">
    <source>
        <dbReference type="SAM" id="MobiDB-lite"/>
    </source>
</evidence>
<dbReference type="GeneID" id="39579929"/>
<dbReference type="InterPro" id="IPR013216">
    <property type="entry name" value="Methyltransf_11"/>
</dbReference>
<gene>
    <name evidence="4" type="ORF">SODALDRAFT_331408</name>
</gene>
<comment type="similarity">
    <text evidence="1">Belongs to the methyltransferase superfamily. LaeA methyltransferase family.</text>
</comment>
<dbReference type="Pfam" id="PF08241">
    <property type="entry name" value="Methyltransf_11"/>
    <property type="match status" value="1"/>
</dbReference>
<evidence type="ECO:0000313" key="5">
    <source>
        <dbReference type="Proteomes" id="UP000272025"/>
    </source>
</evidence>
<dbReference type="RefSeq" id="XP_028469454.1">
    <property type="nucleotide sequence ID" value="XM_028611451.1"/>
</dbReference>
<feature type="domain" description="Methyltransferase type 11" evidence="3">
    <location>
        <begin position="68"/>
        <end position="175"/>
    </location>
</feature>